<dbReference type="PANTHER" id="PTHR22916">
    <property type="entry name" value="GLYCOSYLTRANSFERASE"/>
    <property type="match status" value="1"/>
</dbReference>
<gene>
    <name evidence="2" type="ordered locus">Gura_2348</name>
</gene>
<dbReference type="AlphaFoldDB" id="A5G409"/>
<evidence type="ECO:0000313" key="2">
    <source>
        <dbReference type="EMBL" id="ABQ26527.1"/>
    </source>
</evidence>
<dbReference type="STRING" id="351605.Gura_2348"/>
<keyword evidence="3" id="KW-1185">Reference proteome</keyword>
<feature type="domain" description="Glycosyltransferase 2-like" evidence="1">
    <location>
        <begin position="4"/>
        <end position="170"/>
    </location>
</feature>
<dbReference type="Pfam" id="PF00535">
    <property type="entry name" value="Glycos_transf_2"/>
    <property type="match status" value="1"/>
</dbReference>
<dbReference type="OrthoDB" id="9798249at2"/>
<reference evidence="2 3" key="1">
    <citation type="submission" date="2007-05" db="EMBL/GenBank/DDBJ databases">
        <title>Complete sequence of Geobacter uraniireducens Rf4.</title>
        <authorList>
            <consortium name="US DOE Joint Genome Institute"/>
            <person name="Copeland A."/>
            <person name="Lucas S."/>
            <person name="Lapidus A."/>
            <person name="Barry K."/>
            <person name="Detter J.C."/>
            <person name="Glavina del Rio T."/>
            <person name="Hammon N."/>
            <person name="Israni S."/>
            <person name="Dalin E."/>
            <person name="Tice H."/>
            <person name="Pitluck S."/>
            <person name="Chertkov O."/>
            <person name="Brettin T."/>
            <person name="Bruce D."/>
            <person name="Han C."/>
            <person name="Schmutz J."/>
            <person name="Larimer F."/>
            <person name="Land M."/>
            <person name="Hauser L."/>
            <person name="Kyrpides N."/>
            <person name="Mikhailova N."/>
            <person name="Shelobolina E."/>
            <person name="Aklujkar M."/>
            <person name="Lovley D."/>
            <person name="Richardson P."/>
        </authorList>
    </citation>
    <scope>NUCLEOTIDE SEQUENCE [LARGE SCALE GENOMIC DNA]</scope>
    <source>
        <strain evidence="2 3">Rf4</strain>
    </source>
</reference>
<dbReference type="RefSeq" id="WP_011939220.1">
    <property type="nucleotide sequence ID" value="NC_009483.1"/>
</dbReference>
<accession>A5G409</accession>
<organism evidence="2 3">
    <name type="scientific">Geotalea uraniireducens (strain Rf4)</name>
    <name type="common">Geobacter uraniireducens</name>
    <dbReference type="NCBI Taxonomy" id="351605"/>
    <lineage>
        <taxon>Bacteria</taxon>
        <taxon>Pseudomonadati</taxon>
        <taxon>Thermodesulfobacteriota</taxon>
        <taxon>Desulfuromonadia</taxon>
        <taxon>Geobacterales</taxon>
        <taxon>Geobacteraceae</taxon>
        <taxon>Geotalea</taxon>
    </lineage>
</organism>
<dbReference type="SUPFAM" id="SSF53448">
    <property type="entry name" value="Nucleotide-diphospho-sugar transferases"/>
    <property type="match status" value="1"/>
</dbReference>
<dbReference type="InterPro" id="IPR029044">
    <property type="entry name" value="Nucleotide-diphossugar_trans"/>
</dbReference>
<dbReference type="Proteomes" id="UP000006695">
    <property type="component" value="Chromosome"/>
</dbReference>
<dbReference type="PANTHER" id="PTHR22916:SF3">
    <property type="entry name" value="UDP-GLCNAC:BETAGAL BETA-1,3-N-ACETYLGLUCOSAMINYLTRANSFERASE-LIKE PROTEIN 1"/>
    <property type="match status" value="1"/>
</dbReference>
<proteinExistence type="predicted"/>
<name>A5G409_GEOUR</name>
<dbReference type="CAZy" id="GT2">
    <property type="family name" value="Glycosyltransferase Family 2"/>
</dbReference>
<dbReference type="HOGENOM" id="CLU_025996_4_1_7"/>
<keyword evidence="2" id="KW-0808">Transferase</keyword>
<sequence length="316" mass="37160">MKVSVAMITYNHEEFIAKAIDSVMMQRTNFDYEIVIGEDCSTDNTRNIVSDYQKKYPDKFRLLLNEKNIGANRNAEQTFGSCTGEYVAVLDGDDYWTSPYKLQKQVDFLDNHPECVICFHNVLMFYKDGSHECHVYCPPGQKEFSTVEDLLEKGNIIPTCSKMYRRGLLDHVPHWICSLKMGDWPVDILHALYGKIGYINEIMGVYVIHQTGMWFGIRQNWEEKNKANIEVYEKFYDLLESKYKRIIKRILHERHVDVAEQYEDMGKLTKAKEFAVRSVTKYFVMSTRSFKLLLRLYVPALYKLLKSLKLEPMTWE</sequence>
<evidence type="ECO:0000259" key="1">
    <source>
        <dbReference type="Pfam" id="PF00535"/>
    </source>
</evidence>
<evidence type="ECO:0000313" key="3">
    <source>
        <dbReference type="Proteomes" id="UP000006695"/>
    </source>
</evidence>
<dbReference type="InterPro" id="IPR001173">
    <property type="entry name" value="Glyco_trans_2-like"/>
</dbReference>
<dbReference type="Gene3D" id="3.90.550.10">
    <property type="entry name" value="Spore Coat Polysaccharide Biosynthesis Protein SpsA, Chain A"/>
    <property type="match status" value="1"/>
</dbReference>
<dbReference type="GO" id="GO:0016758">
    <property type="term" value="F:hexosyltransferase activity"/>
    <property type="evidence" value="ECO:0007669"/>
    <property type="project" value="UniProtKB-ARBA"/>
</dbReference>
<protein>
    <submittedName>
        <fullName evidence="2">Glycosyl transferase, family 2</fullName>
    </submittedName>
</protein>
<dbReference type="KEGG" id="gur:Gura_2348"/>
<dbReference type="EMBL" id="CP000698">
    <property type="protein sequence ID" value="ABQ26527.1"/>
    <property type="molecule type" value="Genomic_DNA"/>
</dbReference>